<evidence type="ECO:0000256" key="1">
    <source>
        <dbReference type="ARBA" id="ARBA00022679"/>
    </source>
</evidence>
<keyword evidence="2" id="KW-0677">Repeat</keyword>
<evidence type="ECO:0000259" key="3">
    <source>
        <dbReference type="PROSITE" id="PS50206"/>
    </source>
</evidence>
<dbReference type="PROSITE" id="PS50206">
    <property type="entry name" value="RHODANESE_3"/>
    <property type="match status" value="2"/>
</dbReference>
<evidence type="ECO:0000313" key="4">
    <source>
        <dbReference type="EMBL" id="MFL9845859.1"/>
    </source>
</evidence>
<evidence type="ECO:0000313" key="5">
    <source>
        <dbReference type="Proteomes" id="UP001629156"/>
    </source>
</evidence>
<feature type="domain" description="Rhodanese" evidence="3">
    <location>
        <begin position="168"/>
        <end position="274"/>
    </location>
</feature>
<dbReference type="InterPro" id="IPR001763">
    <property type="entry name" value="Rhodanese-like_dom"/>
</dbReference>
<proteinExistence type="predicted"/>
<feature type="domain" description="Rhodanese" evidence="3">
    <location>
        <begin position="19"/>
        <end position="137"/>
    </location>
</feature>
<name>A0ABW8YZV4_9FLAO</name>
<sequence>MPQNNLQALISASHLKNLNPQQVVLVDAGSGDEALERYKKQHLTGAVYIDLNRHLSAQNQNAALGGRHPLPDIIVFSKLLGNMGITPNTHIVVYDDKGAANAAARFWWVLTAMGHAKVQVLNVGLQAALKAGIKVSSSITAIIATHPYPVTGWQLKTVTFEEVENATVTKDKLIIDVRDAARYNGITEPIDPVAGCITGAVNFPFKDNLDEDGLFLSPLTLKEKYGPLFEKYTATDIIVHCGSGVTACHTLLAIAYAGLPIPALYIGSWSEWCRKKLL</sequence>
<protein>
    <submittedName>
        <fullName evidence="4">Sulfurtransferase</fullName>
        <ecNumber evidence="4">2.8.1.-</ecNumber>
    </submittedName>
</protein>
<dbReference type="InterPro" id="IPR045078">
    <property type="entry name" value="TST/MPST-like"/>
</dbReference>
<dbReference type="InterPro" id="IPR036873">
    <property type="entry name" value="Rhodanese-like_dom_sf"/>
</dbReference>
<keyword evidence="1 4" id="KW-0808">Transferase</keyword>
<dbReference type="Gene3D" id="3.40.250.10">
    <property type="entry name" value="Rhodanese-like domain"/>
    <property type="match status" value="2"/>
</dbReference>
<dbReference type="Proteomes" id="UP001629156">
    <property type="component" value="Unassembled WGS sequence"/>
</dbReference>
<dbReference type="GO" id="GO:0016740">
    <property type="term" value="F:transferase activity"/>
    <property type="evidence" value="ECO:0007669"/>
    <property type="project" value="UniProtKB-KW"/>
</dbReference>
<reference evidence="4 5" key="1">
    <citation type="submission" date="2024-06" db="EMBL/GenBank/DDBJ databases">
        <authorList>
            <person name="Kaempfer P."/>
            <person name="Viver T."/>
        </authorList>
    </citation>
    <scope>NUCLEOTIDE SEQUENCE [LARGE SCALE GENOMIC DNA]</scope>
    <source>
        <strain evidence="4 5">ST-119</strain>
    </source>
</reference>
<dbReference type="CDD" id="cd01449">
    <property type="entry name" value="TST_Repeat_2"/>
    <property type="match status" value="1"/>
</dbReference>
<comment type="caution">
    <text evidence="4">The sequence shown here is derived from an EMBL/GenBank/DDBJ whole genome shotgun (WGS) entry which is preliminary data.</text>
</comment>
<dbReference type="EMBL" id="JBELPZ010000023">
    <property type="protein sequence ID" value="MFL9845859.1"/>
    <property type="molecule type" value="Genomic_DNA"/>
</dbReference>
<dbReference type="RefSeq" id="WP_408086136.1">
    <property type="nucleotide sequence ID" value="NZ_JBELPZ010000023.1"/>
</dbReference>
<dbReference type="PANTHER" id="PTHR11364">
    <property type="entry name" value="THIOSULFATE SULFERTANSFERASE"/>
    <property type="match status" value="1"/>
</dbReference>
<dbReference type="PANTHER" id="PTHR11364:SF27">
    <property type="entry name" value="SULFURTRANSFERASE"/>
    <property type="match status" value="1"/>
</dbReference>
<dbReference type="SMART" id="SM00450">
    <property type="entry name" value="RHOD"/>
    <property type="match status" value="2"/>
</dbReference>
<evidence type="ECO:0000256" key="2">
    <source>
        <dbReference type="ARBA" id="ARBA00022737"/>
    </source>
</evidence>
<accession>A0ABW8YZV4</accession>
<gene>
    <name evidence="4" type="ORF">ABS766_15670</name>
</gene>
<dbReference type="EC" id="2.8.1.-" evidence="4"/>
<keyword evidence="5" id="KW-1185">Reference proteome</keyword>
<dbReference type="SUPFAM" id="SSF52821">
    <property type="entry name" value="Rhodanese/Cell cycle control phosphatase"/>
    <property type="match status" value="2"/>
</dbReference>
<dbReference type="CDD" id="cd01448">
    <property type="entry name" value="TST_Repeat_1"/>
    <property type="match status" value="1"/>
</dbReference>
<dbReference type="Pfam" id="PF00581">
    <property type="entry name" value="Rhodanese"/>
    <property type="match status" value="2"/>
</dbReference>
<organism evidence="4 5">
    <name type="scientific">Flavobacterium rhizosphaerae</name>
    <dbReference type="NCBI Taxonomy" id="3163298"/>
    <lineage>
        <taxon>Bacteria</taxon>
        <taxon>Pseudomonadati</taxon>
        <taxon>Bacteroidota</taxon>
        <taxon>Flavobacteriia</taxon>
        <taxon>Flavobacteriales</taxon>
        <taxon>Flavobacteriaceae</taxon>
        <taxon>Flavobacterium</taxon>
    </lineage>
</organism>